<dbReference type="PANTHER" id="PTHR11803">
    <property type="entry name" value="2-IMINOBUTANOATE/2-IMINOPROPANOATE DEAMINASE RIDA"/>
    <property type="match status" value="1"/>
</dbReference>
<dbReference type="Gene3D" id="3.30.1330.40">
    <property type="entry name" value="RutC-like"/>
    <property type="match status" value="1"/>
</dbReference>
<reference evidence="2 3" key="1">
    <citation type="submission" date="2020-08" db="EMBL/GenBank/DDBJ databases">
        <title>Amycolatopsis sp. nov. DR6-1 isolated from Dendrobium heterocarpum.</title>
        <authorList>
            <person name="Tedsree N."/>
            <person name="Kuncharoen N."/>
            <person name="Likhitwitayawuid K."/>
            <person name="Tanasupawat S."/>
        </authorList>
    </citation>
    <scope>NUCLEOTIDE SEQUENCE [LARGE SCALE GENOMIC DNA]</scope>
    <source>
        <strain evidence="2 3">DR6-1</strain>
    </source>
</reference>
<sequence>MSHDAFTPPPAPAFRRQGNLLLLSGQVGVDENWRPVSGTFHDEARAAFANVRRVLAEAGARPDDVLKVTAYLADLEDYPRYNEVWTGEFPGTRPARTTIGAQLVAPFRVELDVVAWLDGTP</sequence>
<evidence type="ECO:0000313" key="2">
    <source>
        <dbReference type="EMBL" id="MBB1152217.1"/>
    </source>
</evidence>
<proteinExistence type="inferred from homology"/>
<dbReference type="AlphaFoldDB" id="A0A7W3Z8V6"/>
<dbReference type="InterPro" id="IPR035959">
    <property type="entry name" value="RutC-like_sf"/>
</dbReference>
<dbReference type="Pfam" id="PF01042">
    <property type="entry name" value="Ribonuc_L-PSP"/>
    <property type="match status" value="1"/>
</dbReference>
<comment type="similarity">
    <text evidence="1">Belongs to the RutC family.</text>
</comment>
<dbReference type="GO" id="GO:0005829">
    <property type="term" value="C:cytosol"/>
    <property type="evidence" value="ECO:0007669"/>
    <property type="project" value="TreeGrafter"/>
</dbReference>
<dbReference type="Proteomes" id="UP000526734">
    <property type="component" value="Unassembled WGS sequence"/>
</dbReference>
<dbReference type="SUPFAM" id="SSF55298">
    <property type="entry name" value="YjgF-like"/>
    <property type="match status" value="1"/>
</dbReference>
<protein>
    <submittedName>
        <fullName evidence="2">RidA family protein</fullName>
    </submittedName>
</protein>
<dbReference type="GO" id="GO:0019239">
    <property type="term" value="F:deaminase activity"/>
    <property type="evidence" value="ECO:0007669"/>
    <property type="project" value="TreeGrafter"/>
</dbReference>
<evidence type="ECO:0000256" key="1">
    <source>
        <dbReference type="ARBA" id="ARBA00010552"/>
    </source>
</evidence>
<comment type="caution">
    <text evidence="2">The sequence shown here is derived from an EMBL/GenBank/DDBJ whole genome shotgun (WGS) entry which is preliminary data.</text>
</comment>
<dbReference type="PANTHER" id="PTHR11803:SF58">
    <property type="entry name" value="PROTEIN HMF1-RELATED"/>
    <property type="match status" value="1"/>
</dbReference>
<name>A0A7W3Z8V6_9PSEU</name>
<dbReference type="EMBL" id="JACGZW010000001">
    <property type="protein sequence ID" value="MBB1152217.1"/>
    <property type="molecule type" value="Genomic_DNA"/>
</dbReference>
<organism evidence="2 3">
    <name type="scientific">Amycolatopsis dendrobii</name>
    <dbReference type="NCBI Taxonomy" id="2760662"/>
    <lineage>
        <taxon>Bacteria</taxon>
        <taxon>Bacillati</taxon>
        <taxon>Actinomycetota</taxon>
        <taxon>Actinomycetes</taxon>
        <taxon>Pseudonocardiales</taxon>
        <taxon>Pseudonocardiaceae</taxon>
        <taxon>Amycolatopsis</taxon>
    </lineage>
</organism>
<gene>
    <name evidence="2" type="ORF">H4281_03650</name>
</gene>
<keyword evidence="3" id="KW-1185">Reference proteome</keyword>
<dbReference type="InterPro" id="IPR006175">
    <property type="entry name" value="YjgF/YER057c/UK114"/>
</dbReference>
<dbReference type="CDD" id="cd00448">
    <property type="entry name" value="YjgF_YER057c_UK114_family"/>
    <property type="match status" value="1"/>
</dbReference>
<dbReference type="RefSeq" id="WP_182889422.1">
    <property type="nucleotide sequence ID" value="NZ_JACGZW010000001.1"/>
</dbReference>
<accession>A0A7W3Z8V6</accession>
<evidence type="ECO:0000313" key="3">
    <source>
        <dbReference type="Proteomes" id="UP000526734"/>
    </source>
</evidence>